<dbReference type="Proteomes" id="UP000001514">
    <property type="component" value="Unassembled WGS sequence"/>
</dbReference>
<dbReference type="EMBL" id="GL377575">
    <property type="protein sequence ID" value="EFJ30727.1"/>
    <property type="molecule type" value="Genomic_DNA"/>
</dbReference>
<name>D8RB25_SELML</name>
<dbReference type="Gramene" id="EFJ30727">
    <property type="protein sequence ID" value="EFJ30727"/>
    <property type="gene ID" value="SELMODRAFT_409318"/>
</dbReference>
<accession>D8RB25</accession>
<organism evidence="2">
    <name type="scientific">Selaginella moellendorffii</name>
    <name type="common">Spikemoss</name>
    <dbReference type="NCBI Taxonomy" id="88036"/>
    <lineage>
        <taxon>Eukaryota</taxon>
        <taxon>Viridiplantae</taxon>
        <taxon>Streptophyta</taxon>
        <taxon>Embryophyta</taxon>
        <taxon>Tracheophyta</taxon>
        <taxon>Lycopodiopsida</taxon>
        <taxon>Selaginellales</taxon>
        <taxon>Selaginellaceae</taxon>
        <taxon>Selaginella</taxon>
    </lineage>
</organism>
<proteinExistence type="predicted"/>
<dbReference type="PANTHER" id="PTHR33129">
    <property type="entry name" value="PROTEIN KINASE DOMAIN-CONTAINING PROTEIN-RELATED"/>
    <property type="match status" value="1"/>
</dbReference>
<evidence type="ECO:0000313" key="2">
    <source>
        <dbReference type="Proteomes" id="UP000001514"/>
    </source>
</evidence>
<keyword evidence="2" id="KW-1185">Reference proteome</keyword>
<gene>
    <name evidence="1" type="ORF">SELMODRAFT_409318</name>
</gene>
<dbReference type="AlphaFoldDB" id="D8RB25"/>
<dbReference type="PANTHER" id="PTHR33129:SF3">
    <property type="entry name" value="HOT SPOT (RHS) PROTEIN, PUTATIVE-RELATED"/>
    <property type="match status" value="1"/>
</dbReference>
<reference evidence="1 2" key="1">
    <citation type="journal article" date="2011" name="Science">
        <title>The Selaginella genome identifies genetic changes associated with the evolution of vascular plants.</title>
        <authorList>
            <person name="Banks J.A."/>
            <person name="Nishiyama T."/>
            <person name="Hasebe M."/>
            <person name="Bowman J.L."/>
            <person name="Gribskov M."/>
            <person name="dePamphilis C."/>
            <person name="Albert V.A."/>
            <person name="Aono N."/>
            <person name="Aoyama T."/>
            <person name="Ambrose B.A."/>
            <person name="Ashton N.W."/>
            <person name="Axtell M.J."/>
            <person name="Barker E."/>
            <person name="Barker M.S."/>
            <person name="Bennetzen J.L."/>
            <person name="Bonawitz N.D."/>
            <person name="Chapple C."/>
            <person name="Cheng C."/>
            <person name="Correa L.G."/>
            <person name="Dacre M."/>
            <person name="DeBarry J."/>
            <person name="Dreyer I."/>
            <person name="Elias M."/>
            <person name="Engstrom E.M."/>
            <person name="Estelle M."/>
            <person name="Feng L."/>
            <person name="Finet C."/>
            <person name="Floyd S.K."/>
            <person name="Frommer W.B."/>
            <person name="Fujita T."/>
            <person name="Gramzow L."/>
            <person name="Gutensohn M."/>
            <person name="Harholt J."/>
            <person name="Hattori M."/>
            <person name="Heyl A."/>
            <person name="Hirai T."/>
            <person name="Hiwatashi Y."/>
            <person name="Ishikawa M."/>
            <person name="Iwata M."/>
            <person name="Karol K.G."/>
            <person name="Koehler B."/>
            <person name="Kolukisaoglu U."/>
            <person name="Kubo M."/>
            <person name="Kurata T."/>
            <person name="Lalonde S."/>
            <person name="Li K."/>
            <person name="Li Y."/>
            <person name="Litt A."/>
            <person name="Lyons E."/>
            <person name="Manning G."/>
            <person name="Maruyama T."/>
            <person name="Michael T.P."/>
            <person name="Mikami K."/>
            <person name="Miyazaki S."/>
            <person name="Morinaga S."/>
            <person name="Murata T."/>
            <person name="Mueller-Roeber B."/>
            <person name="Nelson D.R."/>
            <person name="Obara M."/>
            <person name="Oguri Y."/>
            <person name="Olmstead R.G."/>
            <person name="Onodera N."/>
            <person name="Petersen B.L."/>
            <person name="Pils B."/>
            <person name="Prigge M."/>
            <person name="Rensing S.A."/>
            <person name="Riano-Pachon D.M."/>
            <person name="Roberts A.W."/>
            <person name="Sato Y."/>
            <person name="Scheller H.V."/>
            <person name="Schulz B."/>
            <person name="Schulz C."/>
            <person name="Shakirov E.V."/>
            <person name="Shibagaki N."/>
            <person name="Shinohara N."/>
            <person name="Shippen D.E."/>
            <person name="Soerensen I."/>
            <person name="Sotooka R."/>
            <person name="Sugimoto N."/>
            <person name="Sugita M."/>
            <person name="Sumikawa N."/>
            <person name="Tanurdzic M."/>
            <person name="Theissen G."/>
            <person name="Ulvskov P."/>
            <person name="Wakazuki S."/>
            <person name="Weng J.K."/>
            <person name="Willats W.W."/>
            <person name="Wipf D."/>
            <person name="Wolf P.G."/>
            <person name="Yang L."/>
            <person name="Zimmer A.D."/>
            <person name="Zhu Q."/>
            <person name="Mitros T."/>
            <person name="Hellsten U."/>
            <person name="Loque D."/>
            <person name="Otillar R."/>
            <person name="Salamov A."/>
            <person name="Schmutz J."/>
            <person name="Shapiro H."/>
            <person name="Lindquist E."/>
            <person name="Lucas S."/>
            <person name="Rokhsar D."/>
            <person name="Grigoriev I.V."/>
        </authorList>
    </citation>
    <scope>NUCLEOTIDE SEQUENCE [LARGE SCALE GENOMIC DNA]</scope>
</reference>
<dbReference type="InterPro" id="IPR052980">
    <property type="entry name" value="Crinkler_effector"/>
</dbReference>
<dbReference type="InParanoid" id="D8RB25"/>
<dbReference type="KEGG" id="smo:SELMODRAFT_409318"/>
<protein>
    <submittedName>
        <fullName evidence="1">Uncharacterized protein</fullName>
    </submittedName>
</protein>
<sequence length="179" mass="20557">MDWLGRLNGNPGVGKSAFLWYFLIRFGIQKTIRNTSFVVVFQSGNLIWEFTSEGQVSIHEKTEYPLSRLEEYLIDQKIESGDPLGSRDEFEALLGLWKLESKEMREEADRLLKEAGSSEPSDCRCIMYSKQSSPQLALLNEADQLDARIKATDLYYDWYGGIPRLLRQAAVDICWISHP</sequence>
<evidence type="ECO:0000313" key="1">
    <source>
        <dbReference type="EMBL" id="EFJ30727.1"/>
    </source>
</evidence>
<dbReference type="HOGENOM" id="CLU_1505918_0_0_1"/>